<evidence type="ECO:0000313" key="2">
    <source>
        <dbReference type="EMBL" id="ELR23140.1"/>
    </source>
</evidence>
<evidence type="ECO:0000313" key="3">
    <source>
        <dbReference type="Proteomes" id="UP000011083"/>
    </source>
</evidence>
<keyword evidence="1" id="KW-0472">Membrane</keyword>
<dbReference type="Gene3D" id="1.25.40.20">
    <property type="entry name" value="Ankyrin repeat-containing domain"/>
    <property type="match status" value="1"/>
</dbReference>
<gene>
    <name evidence="2" type="ORF">ACA1_342040</name>
</gene>
<dbReference type="GeneID" id="14924113"/>
<feature type="transmembrane region" description="Helical" evidence="1">
    <location>
        <begin position="116"/>
        <end position="141"/>
    </location>
</feature>
<dbReference type="EMBL" id="KB007860">
    <property type="protein sequence ID" value="ELR23140.1"/>
    <property type="molecule type" value="Genomic_DNA"/>
</dbReference>
<keyword evidence="1" id="KW-0812">Transmembrane</keyword>
<dbReference type="Pfam" id="PF12796">
    <property type="entry name" value="Ank_2"/>
    <property type="match status" value="1"/>
</dbReference>
<proteinExistence type="predicted"/>
<protein>
    <submittedName>
        <fullName evidence="2">Uncharacterized protein</fullName>
    </submittedName>
</protein>
<reference evidence="2 3" key="1">
    <citation type="journal article" date="2013" name="Genome Biol.">
        <title>Genome of Acanthamoeba castellanii highlights extensive lateral gene transfer and early evolution of tyrosine kinase signaling.</title>
        <authorList>
            <person name="Clarke M."/>
            <person name="Lohan A.J."/>
            <person name="Liu B."/>
            <person name="Lagkouvardos I."/>
            <person name="Roy S."/>
            <person name="Zafar N."/>
            <person name="Bertelli C."/>
            <person name="Schilde C."/>
            <person name="Kianianmomeni A."/>
            <person name="Burglin T.R."/>
            <person name="Frech C."/>
            <person name="Turcotte B."/>
            <person name="Kopec K.O."/>
            <person name="Synnott J.M."/>
            <person name="Choo C."/>
            <person name="Paponov I."/>
            <person name="Finkler A."/>
            <person name="Soon Heng Tan C."/>
            <person name="Hutchins A.P."/>
            <person name="Weinmeier T."/>
            <person name="Rattei T."/>
            <person name="Chu J.S."/>
            <person name="Gimenez G."/>
            <person name="Irimia M."/>
            <person name="Rigden D.J."/>
            <person name="Fitzpatrick D.A."/>
            <person name="Lorenzo-Morales J."/>
            <person name="Bateman A."/>
            <person name="Chiu C.H."/>
            <person name="Tang P."/>
            <person name="Hegemann P."/>
            <person name="Fromm H."/>
            <person name="Raoult D."/>
            <person name="Greub G."/>
            <person name="Miranda-Saavedra D."/>
            <person name="Chen N."/>
            <person name="Nash P."/>
            <person name="Ginger M.L."/>
            <person name="Horn M."/>
            <person name="Schaap P."/>
            <person name="Caler L."/>
            <person name="Loftus B."/>
        </authorList>
    </citation>
    <scope>NUCLEOTIDE SEQUENCE [LARGE SCALE GENOMIC DNA]</scope>
    <source>
        <strain evidence="2 3">Neff</strain>
    </source>
</reference>
<dbReference type="InterPro" id="IPR036770">
    <property type="entry name" value="Ankyrin_rpt-contain_sf"/>
</dbReference>
<dbReference type="RefSeq" id="XP_004352668.1">
    <property type="nucleotide sequence ID" value="XM_004352616.1"/>
</dbReference>
<dbReference type="SUPFAM" id="SSF48403">
    <property type="entry name" value="Ankyrin repeat"/>
    <property type="match status" value="1"/>
</dbReference>
<keyword evidence="1" id="KW-1133">Transmembrane helix</keyword>
<name>L8HD97_ACACF</name>
<keyword evidence="3" id="KW-1185">Reference proteome</keyword>
<dbReference type="OrthoDB" id="341259at2759"/>
<dbReference type="AlphaFoldDB" id="L8HD97"/>
<dbReference type="Proteomes" id="UP000011083">
    <property type="component" value="Unassembled WGS sequence"/>
</dbReference>
<sequence>MQDDQGQTIKYQKTEAVECLLKAGTRTVDVNLQDKAGMTALHHASKESYREGTEQLLCCERIDVNVADSRGKTPQDYVVDDTIRDLFVERITTVVVKSQQVASSQWHVCHLHQVRIFHVILFIVRFLPPSLLMYVIAVMLLH</sequence>
<dbReference type="VEuPathDB" id="AmoebaDB:ACA1_342040"/>
<dbReference type="InterPro" id="IPR002110">
    <property type="entry name" value="Ankyrin_rpt"/>
</dbReference>
<dbReference type="KEGG" id="acan:ACA1_342040"/>
<accession>L8HD97</accession>
<evidence type="ECO:0000256" key="1">
    <source>
        <dbReference type="SAM" id="Phobius"/>
    </source>
</evidence>
<organism evidence="2 3">
    <name type="scientific">Acanthamoeba castellanii (strain ATCC 30010 / Neff)</name>
    <dbReference type="NCBI Taxonomy" id="1257118"/>
    <lineage>
        <taxon>Eukaryota</taxon>
        <taxon>Amoebozoa</taxon>
        <taxon>Discosea</taxon>
        <taxon>Longamoebia</taxon>
        <taxon>Centramoebida</taxon>
        <taxon>Acanthamoebidae</taxon>
        <taxon>Acanthamoeba</taxon>
    </lineage>
</organism>